<feature type="coiled-coil region" evidence="1">
    <location>
        <begin position="78"/>
        <end position="105"/>
    </location>
</feature>
<dbReference type="EMBL" id="BGZK01000106">
    <property type="protein sequence ID" value="GBP19310.1"/>
    <property type="molecule type" value="Genomic_DNA"/>
</dbReference>
<evidence type="ECO:0000313" key="3">
    <source>
        <dbReference type="Proteomes" id="UP000299102"/>
    </source>
</evidence>
<keyword evidence="1" id="KW-0175">Coiled coil</keyword>
<accession>A0A4C1TZ96</accession>
<comment type="caution">
    <text evidence="2">The sequence shown here is derived from an EMBL/GenBank/DDBJ whole genome shotgun (WGS) entry which is preliminary data.</text>
</comment>
<dbReference type="Proteomes" id="UP000299102">
    <property type="component" value="Unassembled WGS sequence"/>
</dbReference>
<organism evidence="2 3">
    <name type="scientific">Eumeta variegata</name>
    <name type="common">Bagworm moth</name>
    <name type="synonym">Eumeta japonica</name>
    <dbReference type="NCBI Taxonomy" id="151549"/>
    <lineage>
        <taxon>Eukaryota</taxon>
        <taxon>Metazoa</taxon>
        <taxon>Ecdysozoa</taxon>
        <taxon>Arthropoda</taxon>
        <taxon>Hexapoda</taxon>
        <taxon>Insecta</taxon>
        <taxon>Pterygota</taxon>
        <taxon>Neoptera</taxon>
        <taxon>Endopterygota</taxon>
        <taxon>Lepidoptera</taxon>
        <taxon>Glossata</taxon>
        <taxon>Ditrysia</taxon>
        <taxon>Tineoidea</taxon>
        <taxon>Psychidae</taxon>
        <taxon>Oiketicinae</taxon>
        <taxon>Eumeta</taxon>
    </lineage>
</organism>
<keyword evidence="3" id="KW-1185">Reference proteome</keyword>
<dbReference type="AlphaFoldDB" id="A0A4C1TZ96"/>
<dbReference type="OrthoDB" id="7239122at2759"/>
<sequence length="124" mass="14380">MSVVRKSGKKGPVTVREIVKEVVLGPDLETKFEELKSEIMNRIDKELCDSQNTRDFITQKYENLCQKIQILTEVSNVMTVFRRDFKALERQIEDLSSRVTDIEKRSFPDIPSLSSALQYELLPQ</sequence>
<protein>
    <submittedName>
        <fullName evidence="2">Uncharacterized protein</fullName>
    </submittedName>
</protein>
<name>A0A4C1TZ96_EUMVA</name>
<gene>
    <name evidence="2" type="ORF">EVAR_79910_1</name>
</gene>
<evidence type="ECO:0000313" key="2">
    <source>
        <dbReference type="EMBL" id="GBP19310.1"/>
    </source>
</evidence>
<proteinExistence type="predicted"/>
<reference evidence="2 3" key="1">
    <citation type="journal article" date="2019" name="Commun. Biol.">
        <title>The bagworm genome reveals a unique fibroin gene that provides high tensile strength.</title>
        <authorList>
            <person name="Kono N."/>
            <person name="Nakamura H."/>
            <person name="Ohtoshi R."/>
            <person name="Tomita M."/>
            <person name="Numata K."/>
            <person name="Arakawa K."/>
        </authorList>
    </citation>
    <scope>NUCLEOTIDE SEQUENCE [LARGE SCALE GENOMIC DNA]</scope>
</reference>
<evidence type="ECO:0000256" key="1">
    <source>
        <dbReference type="SAM" id="Coils"/>
    </source>
</evidence>